<protein>
    <submittedName>
        <fullName evidence="5">Surface antigen</fullName>
    </submittedName>
</protein>
<reference evidence="5 6" key="1">
    <citation type="submission" date="2018-03" db="EMBL/GenBank/DDBJ databases">
        <title>Phenotypic and genomic properties of Cyclonatronum proteinivorum gen. nov., sp. nov., a haloalkaliphilic bacteroidete from soda lakes possessing Na+-translocating rhodopsin.</title>
        <authorList>
            <person name="Toshchakov S.V."/>
            <person name="Korzhenkov A."/>
            <person name="Samarov N.I."/>
            <person name="Kublanov I.V."/>
            <person name="Muntyan M.S."/>
            <person name="Sorokin D.Y."/>
        </authorList>
    </citation>
    <scope>NUCLEOTIDE SEQUENCE [LARGE SCALE GENOMIC DNA]</scope>
    <source>
        <strain evidence="5 6">Omega</strain>
    </source>
</reference>
<dbReference type="GO" id="GO:0019867">
    <property type="term" value="C:outer membrane"/>
    <property type="evidence" value="ECO:0007669"/>
    <property type="project" value="InterPro"/>
</dbReference>
<dbReference type="AlphaFoldDB" id="A0A345UJB7"/>
<evidence type="ECO:0000313" key="6">
    <source>
        <dbReference type="Proteomes" id="UP000254808"/>
    </source>
</evidence>
<evidence type="ECO:0000256" key="2">
    <source>
        <dbReference type="ARBA" id="ARBA00023136"/>
    </source>
</evidence>
<keyword evidence="6" id="KW-1185">Reference proteome</keyword>
<evidence type="ECO:0000256" key="1">
    <source>
        <dbReference type="ARBA" id="ARBA00004370"/>
    </source>
</evidence>
<evidence type="ECO:0000313" key="5">
    <source>
        <dbReference type="EMBL" id="AXJ00569.1"/>
    </source>
</evidence>
<dbReference type="KEGG" id="cprv:CYPRO_1312"/>
<name>A0A345UJB7_9BACT</name>
<sequence>MNPVSLALYDSYAAGLYHPLKPNLYLFLMQRMRSVSFILLAILFVCFSPVVVKSPAHAQVQAQQGPLAADTPPDSLQSSNAVLSDPFLENASDEDEAYRNSLVPVPAIAYTPETSLMLGIVAFRQFKPAAAGPETRASQFFGTGIYTLNRQLILEAGTTFILPGERWIHDVYGGYNFFPAQYFPPGFDAPEADERTVEYRRLFFRGDFVRNIGNGWFTGPAVNFERLQSVRVTETDEGEPQPLWSRGNPENNTVAGLGWALRKDTRNSIMTPLQGHYLELTAVLHPAIAGSKGFGSLYLDARRYWKPAALPGTLVAAQFSGMFTAGDVPFQAMPPFGGESINRGYYLGRFNDHNVAQLQLELRQPIWWRFGAVAFASTGEVWNRFTDFSLSNPKYAGGAGFRFDLNPRDSLNVRIDYGFGPHGSGLYITLGEAF</sequence>
<comment type="subcellular location">
    <subcellularLocation>
        <location evidence="1">Membrane</location>
    </subcellularLocation>
</comment>
<evidence type="ECO:0000256" key="3">
    <source>
        <dbReference type="SAM" id="Phobius"/>
    </source>
</evidence>
<feature type="transmembrane region" description="Helical" evidence="3">
    <location>
        <begin position="34"/>
        <end position="52"/>
    </location>
</feature>
<dbReference type="Gene3D" id="2.40.160.50">
    <property type="entry name" value="membrane protein fhac: a member of the omp85/tpsb transporter family"/>
    <property type="match status" value="1"/>
</dbReference>
<keyword evidence="3" id="KW-0812">Transmembrane</keyword>
<organism evidence="5 6">
    <name type="scientific">Cyclonatronum proteinivorum</name>
    <dbReference type="NCBI Taxonomy" id="1457365"/>
    <lineage>
        <taxon>Bacteria</taxon>
        <taxon>Pseudomonadati</taxon>
        <taxon>Balneolota</taxon>
        <taxon>Balneolia</taxon>
        <taxon>Balneolales</taxon>
        <taxon>Cyclonatronaceae</taxon>
        <taxon>Cyclonatronum</taxon>
    </lineage>
</organism>
<dbReference type="InterPro" id="IPR000184">
    <property type="entry name" value="Bac_surfAg_D15"/>
</dbReference>
<evidence type="ECO:0000259" key="4">
    <source>
        <dbReference type="Pfam" id="PF01103"/>
    </source>
</evidence>
<keyword evidence="3" id="KW-1133">Transmembrane helix</keyword>
<gene>
    <name evidence="5" type="ORF">CYPRO_1312</name>
</gene>
<dbReference type="Proteomes" id="UP000254808">
    <property type="component" value="Chromosome"/>
</dbReference>
<dbReference type="Pfam" id="PF01103">
    <property type="entry name" value="Omp85"/>
    <property type="match status" value="1"/>
</dbReference>
<accession>A0A345UJB7</accession>
<feature type="domain" description="Bacterial surface antigen (D15)" evidence="4">
    <location>
        <begin position="196"/>
        <end position="419"/>
    </location>
</feature>
<dbReference type="EMBL" id="CP027806">
    <property type="protein sequence ID" value="AXJ00569.1"/>
    <property type="molecule type" value="Genomic_DNA"/>
</dbReference>
<proteinExistence type="predicted"/>
<keyword evidence="2 3" id="KW-0472">Membrane</keyword>